<reference evidence="2 3" key="1">
    <citation type="journal article" date="2016" name="Nat. Commun.">
        <title>Thousands of microbial genomes shed light on interconnected biogeochemical processes in an aquifer system.</title>
        <authorList>
            <person name="Anantharaman K."/>
            <person name="Brown C.T."/>
            <person name="Hug L.A."/>
            <person name="Sharon I."/>
            <person name="Castelle C.J."/>
            <person name="Probst A.J."/>
            <person name="Thomas B.C."/>
            <person name="Singh A."/>
            <person name="Wilkins M.J."/>
            <person name="Karaoz U."/>
            <person name="Brodie E.L."/>
            <person name="Williams K.H."/>
            <person name="Hubbard S.S."/>
            <person name="Banfield J.F."/>
        </authorList>
    </citation>
    <scope>NUCLEOTIDE SEQUENCE [LARGE SCALE GENOMIC DNA]</scope>
</reference>
<evidence type="ECO:0000256" key="1">
    <source>
        <dbReference type="SAM" id="Phobius"/>
    </source>
</evidence>
<proteinExistence type="predicted"/>
<name>A0A1F6GRY9_9PROT</name>
<evidence type="ECO:0000313" key="2">
    <source>
        <dbReference type="EMBL" id="OGH00874.1"/>
    </source>
</evidence>
<feature type="transmembrane region" description="Helical" evidence="1">
    <location>
        <begin position="107"/>
        <end position="127"/>
    </location>
</feature>
<feature type="transmembrane region" description="Helical" evidence="1">
    <location>
        <begin position="81"/>
        <end position="101"/>
    </location>
</feature>
<keyword evidence="1" id="KW-0812">Transmembrane</keyword>
<organism evidence="2 3">
    <name type="scientific">Candidatus Lambdaproteobacteria bacterium RIFOXYD2_FULL_56_26</name>
    <dbReference type="NCBI Taxonomy" id="1817773"/>
    <lineage>
        <taxon>Bacteria</taxon>
        <taxon>Pseudomonadati</taxon>
        <taxon>Pseudomonadota</taxon>
        <taxon>Candidatus Lambdaproteobacteria</taxon>
    </lineage>
</organism>
<feature type="transmembrane region" description="Helical" evidence="1">
    <location>
        <begin position="51"/>
        <end position="69"/>
    </location>
</feature>
<accession>A0A1F6GRY9</accession>
<evidence type="ECO:0008006" key="4">
    <source>
        <dbReference type="Google" id="ProtNLM"/>
    </source>
</evidence>
<dbReference type="Proteomes" id="UP000177583">
    <property type="component" value="Unassembled WGS sequence"/>
</dbReference>
<dbReference type="AlphaFoldDB" id="A0A1F6GRY9"/>
<keyword evidence="1" id="KW-1133">Transmembrane helix</keyword>
<sequence>MPQVPKANLVAGALTLVIASIGGFALAANMDANFTEGFLKLTYPKALVKAAHSHGQPFGLFNLLVALLVPHLALGERERLWLSRLSILALLMPVGLGLRGAMDGSLLPAPLSFIGGFSFLGATALLLKGGWAKRSV</sequence>
<evidence type="ECO:0000313" key="3">
    <source>
        <dbReference type="Proteomes" id="UP000177583"/>
    </source>
</evidence>
<gene>
    <name evidence="2" type="ORF">A2557_01945</name>
</gene>
<protein>
    <recommendedName>
        <fullName evidence="4">DUF423 domain-containing protein</fullName>
    </recommendedName>
</protein>
<dbReference type="EMBL" id="MFNF01000041">
    <property type="protein sequence ID" value="OGH00874.1"/>
    <property type="molecule type" value="Genomic_DNA"/>
</dbReference>
<keyword evidence="1" id="KW-0472">Membrane</keyword>
<comment type="caution">
    <text evidence="2">The sequence shown here is derived from an EMBL/GenBank/DDBJ whole genome shotgun (WGS) entry which is preliminary data.</text>
</comment>